<proteinExistence type="predicted"/>
<organism evidence="2 3">
    <name type="scientific">Hypholoma sublateritium (strain FD-334 SS-4)</name>
    <dbReference type="NCBI Taxonomy" id="945553"/>
    <lineage>
        <taxon>Eukaryota</taxon>
        <taxon>Fungi</taxon>
        <taxon>Dikarya</taxon>
        <taxon>Basidiomycota</taxon>
        <taxon>Agaricomycotina</taxon>
        <taxon>Agaricomycetes</taxon>
        <taxon>Agaricomycetidae</taxon>
        <taxon>Agaricales</taxon>
        <taxon>Agaricineae</taxon>
        <taxon>Strophariaceae</taxon>
        <taxon>Hypholoma</taxon>
    </lineage>
</organism>
<dbReference type="EMBL" id="KN817618">
    <property type="protein sequence ID" value="KJA16640.1"/>
    <property type="molecule type" value="Genomic_DNA"/>
</dbReference>
<protein>
    <submittedName>
        <fullName evidence="2">Uncharacterized protein</fullName>
    </submittedName>
</protein>
<reference evidence="3" key="1">
    <citation type="submission" date="2014-04" db="EMBL/GenBank/DDBJ databases">
        <title>Evolutionary Origins and Diversification of the Mycorrhizal Mutualists.</title>
        <authorList>
            <consortium name="DOE Joint Genome Institute"/>
            <consortium name="Mycorrhizal Genomics Consortium"/>
            <person name="Kohler A."/>
            <person name="Kuo A."/>
            <person name="Nagy L.G."/>
            <person name="Floudas D."/>
            <person name="Copeland A."/>
            <person name="Barry K.W."/>
            <person name="Cichocki N."/>
            <person name="Veneault-Fourrey C."/>
            <person name="LaButti K."/>
            <person name="Lindquist E.A."/>
            <person name="Lipzen A."/>
            <person name="Lundell T."/>
            <person name="Morin E."/>
            <person name="Murat C."/>
            <person name="Riley R."/>
            <person name="Ohm R."/>
            <person name="Sun H."/>
            <person name="Tunlid A."/>
            <person name="Henrissat B."/>
            <person name="Grigoriev I.V."/>
            <person name="Hibbett D.S."/>
            <person name="Martin F."/>
        </authorList>
    </citation>
    <scope>NUCLEOTIDE SEQUENCE [LARGE SCALE GENOMIC DNA]</scope>
    <source>
        <strain evidence="3">FD-334 SS-4</strain>
    </source>
</reference>
<feature type="region of interest" description="Disordered" evidence="1">
    <location>
        <begin position="90"/>
        <end position="119"/>
    </location>
</feature>
<evidence type="ECO:0000313" key="3">
    <source>
        <dbReference type="Proteomes" id="UP000054270"/>
    </source>
</evidence>
<dbReference type="AlphaFoldDB" id="A0A0D2P8I7"/>
<name>A0A0D2P8I7_HYPSF</name>
<dbReference type="Proteomes" id="UP000054270">
    <property type="component" value="Unassembled WGS sequence"/>
</dbReference>
<evidence type="ECO:0000256" key="1">
    <source>
        <dbReference type="SAM" id="MobiDB-lite"/>
    </source>
</evidence>
<keyword evidence="3" id="KW-1185">Reference proteome</keyword>
<accession>A0A0D2P8I7</accession>
<evidence type="ECO:0000313" key="2">
    <source>
        <dbReference type="EMBL" id="KJA16640.1"/>
    </source>
</evidence>
<sequence>MAYLRNINDPGVFCDSTVFSDFSTSSSESFELMTPDSSQAVEAKRTLPRGLKAEGLFPLLPSCINFSTLGNPQFFNAYIEAEFPLAFQDELETTATTNNSNMPPPPRQSAVKLRRTDNG</sequence>
<gene>
    <name evidence="2" type="ORF">HYPSUDRAFT_206922</name>
</gene>